<geneLocation type="plasmid" evidence="1">
    <name>p1</name>
</geneLocation>
<evidence type="ECO:0000313" key="2">
    <source>
        <dbReference type="Proteomes" id="UP000298693"/>
    </source>
</evidence>
<organism evidence="1 2">
    <name type="scientific">Azospirillum brasilense</name>
    <dbReference type="NCBI Taxonomy" id="192"/>
    <lineage>
        <taxon>Bacteria</taxon>
        <taxon>Pseudomonadati</taxon>
        <taxon>Pseudomonadota</taxon>
        <taxon>Alphaproteobacteria</taxon>
        <taxon>Rhodospirillales</taxon>
        <taxon>Azospirillaceae</taxon>
        <taxon>Azospirillum</taxon>
    </lineage>
</organism>
<proteinExistence type="predicted"/>
<sequence>MHLSQSIERISAVLDQGDVVITVGNGWIILVVDGRAIHAHVFNRLYDERGDHISRYQAARQPGRRRPVVPRAAGRYPVLTERLTRQTFTSV</sequence>
<dbReference type="Proteomes" id="UP000298693">
    <property type="component" value="Plasmid p1"/>
</dbReference>
<reference evidence="1 2" key="1">
    <citation type="submission" date="2018-09" db="EMBL/GenBank/DDBJ databases">
        <title>Whole genome based analysis of evolution and adaptive divergence in Indian and Brazilian strains of Azospirillum brasilense.</title>
        <authorList>
            <person name="Singh C."/>
            <person name="Tripathi A.K."/>
        </authorList>
    </citation>
    <scope>NUCLEOTIDE SEQUENCE [LARGE SCALE GENOMIC DNA]</scope>
    <source>
        <strain evidence="1 2">MTCC4039</strain>
        <plasmid evidence="1 2">p1</plasmid>
    </source>
</reference>
<accession>A0A4D8R4U2</accession>
<dbReference type="EMBL" id="CP032346">
    <property type="protein sequence ID" value="QCO16981.1"/>
    <property type="molecule type" value="Genomic_DNA"/>
</dbReference>
<gene>
    <name evidence="1" type="ORF">D3869_16960</name>
</gene>
<name>A0A4D8R4U2_AZOBR</name>
<keyword evidence="1" id="KW-0614">Plasmid</keyword>
<protein>
    <submittedName>
        <fullName evidence="1">Uncharacterized protein</fullName>
    </submittedName>
</protein>
<dbReference type="AlphaFoldDB" id="A0A4D8R4U2"/>
<evidence type="ECO:0000313" key="1">
    <source>
        <dbReference type="EMBL" id="QCO16981.1"/>
    </source>
</evidence>